<dbReference type="EMBL" id="LR746496">
    <property type="protein sequence ID" value="CAA7602222.1"/>
    <property type="molecule type" value="Genomic_DNA"/>
</dbReference>
<protein>
    <submittedName>
        <fullName evidence="6">4Fe-4S ferredoxin iron-sulfur binding domain-containing protein</fullName>
    </submittedName>
    <submittedName>
        <fullName evidence="5">4Fe-4S ferredoxin-type, iron-sulphur binding domain protein</fullName>
    </submittedName>
</protein>
<dbReference type="PROSITE" id="PS00198">
    <property type="entry name" value="4FE4S_FER_1"/>
    <property type="match status" value="2"/>
</dbReference>
<dbReference type="InterPro" id="IPR017896">
    <property type="entry name" value="4Fe4S_Fe-S-bd"/>
</dbReference>
<dbReference type="GO" id="GO:0051536">
    <property type="term" value="F:iron-sulfur cluster binding"/>
    <property type="evidence" value="ECO:0007669"/>
    <property type="project" value="UniProtKB-KW"/>
</dbReference>
<keyword evidence="2" id="KW-0408">Iron</keyword>
<dbReference type="PANTHER" id="PTHR43255">
    <property type="entry name" value="IRON-SULFUR-BINDING OXIDOREDUCTASE FADF-RELATED-RELATED"/>
    <property type="match status" value="1"/>
</dbReference>
<reference evidence="6" key="1">
    <citation type="submission" date="2014-11" db="EMBL/GenBank/DDBJ databases">
        <authorList>
            <person name="Hornung B.V."/>
        </authorList>
    </citation>
    <scope>NUCLEOTIDE SEQUENCE</scope>
    <source>
        <strain evidence="6">INE</strain>
    </source>
</reference>
<evidence type="ECO:0000313" key="5">
    <source>
        <dbReference type="EMBL" id="CAA7602222.1"/>
    </source>
</evidence>
<reference evidence="5" key="2">
    <citation type="submission" date="2020-01" db="EMBL/GenBank/DDBJ databases">
        <authorList>
            <person name="Hornung B."/>
        </authorList>
    </citation>
    <scope>NUCLEOTIDE SEQUENCE</scope>
    <source>
        <strain evidence="5">PacBioINE</strain>
    </source>
</reference>
<feature type="domain" description="4Fe-4S ferredoxin-type" evidence="4">
    <location>
        <begin position="20"/>
        <end position="50"/>
    </location>
</feature>
<evidence type="ECO:0000313" key="6">
    <source>
        <dbReference type="EMBL" id="CEJ07560.1"/>
    </source>
</evidence>
<dbReference type="Gene3D" id="1.10.1060.10">
    <property type="entry name" value="Alpha-helical ferredoxin"/>
    <property type="match status" value="1"/>
</dbReference>
<evidence type="ECO:0000313" key="7">
    <source>
        <dbReference type="Proteomes" id="UP001071230"/>
    </source>
</evidence>
<keyword evidence="3" id="KW-0411">Iron-sulfur</keyword>
<dbReference type="Pfam" id="PF13187">
    <property type="entry name" value="Fer4_9"/>
    <property type="match status" value="1"/>
</dbReference>
<proteinExistence type="predicted"/>
<dbReference type="Proteomes" id="UP001071230">
    <property type="component" value="Unassembled WGS sequence"/>
</dbReference>
<gene>
    <name evidence="6" type="ORF">DEACI_2026</name>
    <name evidence="5" type="ORF">DEACI_2895</name>
</gene>
<dbReference type="InterPro" id="IPR017900">
    <property type="entry name" value="4Fe4S_Fe_S_CS"/>
</dbReference>
<dbReference type="EMBL" id="CDGJ01000058">
    <property type="protein sequence ID" value="CEJ07560.1"/>
    <property type="molecule type" value="Genomic_DNA"/>
</dbReference>
<dbReference type="GO" id="GO:0046872">
    <property type="term" value="F:metal ion binding"/>
    <property type="evidence" value="ECO:0007669"/>
    <property type="project" value="UniProtKB-KW"/>
</dbReference>
<keyword evidence="1" id="KW-0479">Metal-binding</keyword>
<dbReference type="RefSeq" id="WP_240985627.1">
    <property type="nucleotide sequence ID" value="NZ_CDGJ01000058.1"/>
</dbReference>
<dbReference type="SUPFAM" id="SSF46548">
    <property type="entry name" value="alpha-helical ferredoxin"/>
    <property type="match status" value="1"/>
</dbReference>
<dbReference type="AlphaFoldDB" id="A0A8S0WGV1"/>
<organism evidence="5">
    <name type="scientific">Acididesulfobacillus acetoxydans</name>
    <dbReference type="NCBI Taxonomy" id="1561005"/>
    <lineage>
        <taxon>Bacteria</taxon>
        <taxon>Bacillati</taxon>
        <taxon>Bacillota</taxon>
        <taxon>Clostridia</taxon>
        <taxon>Eubacteriales</taxon>
        <taxon>Peptococcaceae</taxon>
        <taxon>Acididesulfobacillus</taxon>
    </lineage>
</organism>
<accession>A0A8S0WGV1</accession>
<evidence type="ECO:0000256" key="2">
    <source>
        <dbReference type="ARBA" id="ARBA00023004"/>
    </source>
</evidence>
<dbReference type="InterPro" id="IPR009051">
    <property type="entry name" value="Helical_ferredxn"/>
</dbReference>
<dbReference type="InterPro" id="IPR051460">
    <property type="entry name" value="HdrC_iron-sulfur_subunit"/>
</dbReference>
<evidence type="ECO:0000259" key="4">
    <source>
        <dbReference type="PROSITE" id="PS51379"/>
    </source>
</evidence>
<evidence type="ECO:0000256" key="3">
    <source>
        <dbReference type="ARBA" id="ARBA00023014"/>
    </source>
</evidence>
<dbReference type="Proteomes" id="UP000836597">
    <property type="component" value="Chromosome"/>
</dbReference>
<dbReference type="PANTHER" id="PTHR43255:SF2">
    <property type="entry name" value="HETERODISULFIDE REDUCTASE RELATED PROTEIN"/>
    <property type="match status" value="1"/>
</dbReference>
<dbReference type="GO" id="GO:0005886">
    <property type="term" value="C:plasma membrane"/>
    <property type="evidence" value="ECO:0007669"/>
    <property type="project" value="TreeGrafter"/>
</dbReference>
<dbReference type="KEGG" id="aacx:DEACI_2895"/>
<evidence type="ECO:0000256" key="1">
    <source>
        <dbReference type="ARBA" id="ARBA00022723"/>
    </source>
</evidence>
<dbReference type="PROSITE" id="PS51379">
    <property type="entry name" value="4FE4S_FER_2"/>
    <property type="match status" value="1"/>
</dbReference>
<name>A0A8S0WGV1_9FIRM</name>
<sequence>MLEKVKDWSDEFYESFKPIAMGFVNEAEKCLQCGKCTGQCPAAAVTPSYNPRKIIRDLVFGNVKRVLSSVELWQCFFCSGCYSVCPMDINFPFFVFMFRLAAMNEGYGWEDVKQLEGYAEKSYLKDGITVSTFERNPYVLDTVGDIGKIRAEAGLPPERKVSARGVAEINMISDLSGMTAFMKQIGGVELLDCKSCTDEQAKRCKRKPMPSKVGKVKTHYRFYNYGEPGGKKHAQAG</sequence>
<keyword evidence="7" id="KW-1185">Reference proteome</keyword>